<organism evidence="8 9">
    <name type="scientific">Kitasatospora kifunensis</name>
    <name type="common">Streptomyces kifunensis</name>
    <dbReference type="NCBI Taxonomy" id="58351"/>
    <lineage>
        <taxon>Bacteria</taxon>
        <taxon>Bacillati</taxon>
        <taxon>Actinomycetota</taxon>
        <taxon>Actinomycetes</taxon>
        <taxon>Kitasatosporales</taxon>
        <taxon>Streptomycetaceae</taxon>
        <taxon>Kitasatospora</taxon>
    </lineage>
</organism>
<evidence type="ECO:0000313" key="8">
    <source>
        <dbReference type="EMBL" id="MBB4921079.1"/>
    </source>
</evidence>
<feature type="transmembrane region" description="Helical" evidence="7">
    <location>
        <begin position="291"/>
        <end position="310"/>
    </location>
</feature>
<dbReference type="SUPFAM" id="SSF103473">
    <property type="entry name" value="MFS general substrate transporter"/>
    <property type="match status" value="1"/>
</dbReference>
<accession>A0A7W7QWV5</accession>
<reference evidence="8 9" key="1">
    <citation type="submission" date="2020-08" db="EMBL/GenBank/DDBJ databases">
        <title>Sequencing the genomes of 1000 actinobacteria strains.</title>
        <authorList>
            <person name="Klenk H.-P."/>
        </authorList>
    </citation>
    <scope>NUCLEOTIDE SEQUENCE [LARGE SCALE GENOMIC DNA]</scope>
    <source>
        <strain evidence="8 9">DSM 41654</strain>
    </source>
</reference>
<dbReference type="CDD" id="cd06173">
    <property type="entry name" value="MFS_MefA_like"/>
    <property type="match status" value="1"/>
</dbReference>
<dbReference type="InterPro" id="IPR011701">
    <property type="entry name" value="MFS"/>
</dbReference>
<keyword evidence="6 7" id="KW-0472">Membrane</keyword>
<dbReference type="PANTHER" id="PTHR43266:SF2">
    <property type="entry name" value="MAJOR FACILITATOR SUPERFAMILY (MFS) PROFILE DOMAIN-CONTAINING PROTEIN"/>
    <property type="match status" value="1"/>
</dbReference>
<feature type="transmembrane region" description="Helical" evidence="7">
    <location>
        <begin position="169"/>
        <end position="192"/>
    </location>
</feature>
<feature type="transmembrane region" description="Helical" evidence="7">
    <location>
        <begin position="108"/>
        <end position="128"/>
    </location>
</feature>
<dbReference type="Pfam" id="PF07690">
    <property type="entry name" value="MFS_1"/>
    <property type="match status" value="1"/>
</dbReference>
<name>A0A7W7QWV5_KITKI</name>
<feature type="transmembrane region" description="Helical" evidence="7">
    <location>
        <begin position="20"/>
        <end position="43"/>
    </location>
</feature>
<dbReference type="PANTHER" id="PTHR43266">
    <property type="entry name" value="MACROLIDE-EFFLUX PROTEIN"/>
    <property type="match status" value="1"/>
</dbReference>
<keyword evidence="5 7" id="KW-1133">Transmembrane helix</keyword>
<dbReference type="GO" id="GO:0005886">
    <property type="term" value="C:plasma membrane"/>
    <property type="evidence" value="ECO:0007669"/>
    <property type="project" value="UniProtKB-SubCell"/>
</dbReference>
<evidence type="ECO:0000256" key="1">
    <source>
        <dbReference type="ARBA" id="ARBA00004651"/>
    </source>
</evidence>
<feature type="transmembrane region" description="Helical" evidence="7">
    <location>
        <begin position="229"/>
        <end position="255"/>
    </location>
</feature>
<dbReference type="Proteomes" id="UP000540506">
    <property type="component" value="Unassembled WGS sequence"/>
</dbReference>
<keyword evidence="2" id="KW-0813">Transport</keyword>
<protein>
    <recommendedName>
        <fullName evidence="10">MFS transporter</fullName>
    </recommendedName>
</protein>
<dbReference type="GO" id="GO:0022857">
    <property type="term" value="F:transmembrane transporter activity"/>
    <property type="evidence" value="ECO:0007669"/>
    <property type="project" value="InterPro"/>
</dbReference>
<feature type="transmembrane region" description="Helical" evidence="7">
    <location>
        <begin position="261"/>
        <end position="284"/>
    </location>
</feature>
<proteinExistence type="predicted"/>
<evidence type="ECO:0000313" key="9">
    <source>
        <dbReference type="Proteomes" id="UP000540506"/>
    </source>
</evidence>
<feature type="transmembrane region" description="Helical" evidence="7">
    <location>
        <begin position="316"/>
        <end position="340"/>
    </location>
</feature>
<dbReference type="InterPro" id="IPR036259">
    <property type="entry name" value="MFS_trans_sf"/>
</dbReference>
<evidence type="ECO:0008006" key="10">
    <source>
        <dbReference type="Google" id="ProtNLM"/>
    </source>
</evidence>
<comment type="subcellular location">
    <subcellularLocation>
        <location evidence="1">Cell membrane</location>
        <topology evidence="1">Multi-pass membrane protein</topology>
    </subcellularLocation>
</comment>
<evidence type="ECO:0000256" key="3">
    <source>
        <dbReference type="ARBA" id="ARBA00022475"/>
    </source>
</evidence>
<comment type="caution">
    <text evidence="8">The sequence shown here is derived from an EMBL/GenBank/DDBJ whole genome shotgun (WGS) entry which is preliminary data.</text>
</comment>
<evidence type="ECO:0000256" key="6">
    <source>
        <dbReference type="ARBA" id="ARBA00023136"/>
    </source>
</evidence>
<feature type="transmembrane region" description="Helical" evidence="7">
    <location>
        <begin position="402"/>
        <end position="423"/>
    </location>
</feature>
<dbReference type="RefSeq" id="WP_184933468.1">
    <property type="nucleotide sequence ID" value="NZ_JACHJV010000001.1"/>
</dbReference>
<sequence>MTDAPPPTKRLTGWPAFLTLWSGQTVSAIGSGLFAFAVGLWVYQRSHSATLFGLIMVFDLLPGLLLAPYVGVLVDRMDRRTAMIAGNAGAAVSSLAVLLLVHSQHPVLWPLYPALVIGSLAGMVQGTAYDAALAPMIDERHRGRANGLVQVGQAVAEVLSPLLAGALMLTIKVTGVILVDLLSFLFAIVTLLPLRIPPVQTEDDEEDGPAGAEDTFAYGWRFIRRRPALLGLLLMFASLNFAVGLAAVAVTPWVLSFAGPGSLGAVLTAGGAGMLVGGVLMTAWGGTRRRVYALLGGLLVEGVCIALQGVHPTAVLVGAGLFGFYLFLPVVNASSSAIWQGRVPPGAQGRVFAVRRMVAQITAPLAYFTAGPLIDLAFRHLLTPGSWAHHLFPMLGTGSGRGIGVLFLLMGAAVVVIGLVGWASPGLRSVEQPESTAEAPAPVPAA</sequence>
<gene>
    <name evidence="8" type="ORF">FHR34_000072</name>
</gene>
<evidence type="ECO:0000256" key="5">
    <source>
        <dbReference type="ARBA" id="ARBA00022989"/>
    </source>
</evidence>
<keyword evidence="4 7" id="KW-0812">Transmembrane</keyword>
<feature type="transmembrane region" description="Helical" evidence="7">
    <location>
        <begin position="50"/>
        <end position="70"/>
    </location>
</feature>
<dbReference type="Gene3D" id="1.20.1250.20">
    <property type="entry name" value="MFS general substrate transporter like domains"/>
    <property type="match status" value="1"/>
</dbReference>
<evidence type="ECO:0000256" key="7">
    <source>
        <dbReference type="SAM" id="Phobius"/>
    </source>
</evidence>
<evidence type="ECO:0000256" key="2">
    <source>
        <dbReference type="ARBA" id="ARBA00022448"/>
    </source>
</evidence>
<feature type="transmembrane region" description="Helical" evidence="7">
    <location>
        <begin position="361"/>
        <end position="382"/>
    </location>
</feature>
<feature type="transmembrane region" description="Helical" evidence="7">
    <location>
        <begin position="82"/>
        <end position="101"/>
    </location>
</feature>
<evidence type="ECO:0000256" key="4">
    <source>
        <dbReference type="ARBA" id="ARBA00022692"/>
    </source>
</evidence>
<dbReference type="EMBL" id="JACHJV010000001">
    <property type="protein sequence ID" value="MBB4921079.1"/>
    <property type="molecule type" value="Genomic_DNA"/>
</dbReference>
<keyword evidence="3" id="KW-1003">Cell membrane</keyword>
<keyword evidence="9" id="KW-1185">Reference proteome</keyword>
<dbReference type="AlphaFoldDB" id="A0A7W7QWV5"/>